<dbReference type="Proteomes" id="UP000472268">
    <property type="component" value="Unplaced"/>
</dbReference>
<keyword evidence="2" id="KW-1185">Reference proteome</keyword>
<dbReference type="AlphaFoldDB" id="A0A673V6N9"/>
<dbReference type="Ensembl" id="ENSSSUT00005037180.1">
    <property type="protein sequence ID" value="ENSSSUP00005032604.1"/>
    <property type="gene ID" value="ENSSSUG00005020999.1"/>
</dbReference>
<protein>
    <recommendedName>
        <fullName evidence="3">GST N-terminal domain-containing protein</fullName>
    </recommendedName>
</protein>
<reference evidence="1" key="1">
    <citation type="submission" date="2025-08" db="UniProtKB">
        <authorList>
            <consortium name="Ensembl"/>
        </authorList>
    </citation>
    <scope>IDENTIFICATION</scope>
</reference>
<reference evidence="1" key="2">
    <citation type="submission" date="2025-09" db="UniProtKB">
        <authorList>
            <consortium name="Ensembl"/>
        </authorList>
    </citation>
    <scope>IDENTIFICATION</scope>
</reference>
<dbReference type="OMA" id="KYTMGDS"/>
<sequence length="91" mass="10814">MSMTLAYWDIHRLVHSIHLLLEYTDANYEEMKYLMRDAPTMTEASAMLSFTALLTSTTYGRKQKRRYVWRGHFEELSYRHVQSAGQCFLQS</sequence>
<evidence type="ECO:0008006" key="3">
    <source>
        <dbReference type="Google" id="ProtNLM"/>
    </source>
</evidence>
<dbReference type="Gene3D" id="3.40.30.10">
    <property type="entry name" value="Glutaredoxin"/>
    <property type="match status" value="1"/>
</dbReference>
<accession>A0A673V6N9</accession>
<name>A0A673V6N9_SURSU</name>
<evidence type="ECO:0000313" key="2">
    <source>
        <dbReference type="Proteomes" id="UP000472268"/>
    </source>
</evidence>
<evidence type="ECO:0000313" key="1">
    <source>
        <dbReference type="Ensembl" id="ENSSSUP00005032604.1"/>
    </source>
</evidence>
<organism evidence="1 2">
    <name type="scientific">Suricata suricatta</name>
    <name type="common">Meerkat</name>
    <dbReference type="NCBI Taxonomy" id="37032"/>
    <lineage>
        <taxon>Eukaryota</taxon>
        <taxon>Metazoa</taxon>
        <taxon>Chordata</taxon>
        <taxon>Craniata</taxon>
        <taxon>Vertebrata</taxon>
        <taxon>Euteleostomi</taxon>
        <taxon>Mammalia</taxon>
        <taxon>Eutheria</taxon>
        <taxon>Laurasiatheria</taxon>
        <taxon>Carnivora</taxon>
        <taxon>Feliformia</taxon>
        <taxon>Herpestidae</taxon>
        <taxon>Suricata</taxon>
    </lineage>
</organism>
<proteinExistence type="predicted"/>